<accession>A0ABQ5TU05</accession>
<reference evidence="3" key="2">
    <citation type="submission" date="2023-01" db="EMBL/GenBank/DDBJ databases">
        <title>Draft genome sequence of Methylophaga thalassica strain NBRC 102424.</title>
        <authorList>
            <person name="Sun Q."/>
            <person name="Mori K."/>
        </authorList>
    </citation>
    <scope>NUCLEOTIDE SEQUENCE</scope>
    <source>
        <strain evidence="3">NBRC 102424</strain>
    </source>
</reference>
<proteinExistence type="predicted"/>
<dbReference type="InterPro" id="IPR036322">
    <property type="entry name" value="WD40_repeat_dom_sf"/>
</dbReference>
<dbReference type="SUPFAM" id="SSF50978">
    <property type="entry name" value="WD40 repeat-like"/>
    <property type="match status" value="1"/>
</dbReference>
<feature type="signal peptide" evidence="2">
    <location>
        <begin position="1"/>
        <end position="28"/>
    </location>
</feature>
<feature type="repeat" description="WD" evidence="1">
    <location>
        <begin position="179"/>
        <end position="213"/>
    </location>
</feature>
<evidence type="ECO:0000256" key="1">
    <source>
        <dbReference type="PROSITE-ProRule" id="PRU00221"/>
    </source>
</evidence>
<dbReference type="Proteomes" id="UP001161423">
    <property type="component" value="Unassembled WGS sequence"/>
</dbReference>
<dbReference type="PROSITE" id="PS50294">
    <property type="entry name" value="WD_REPEATS_REGION"/>
    <property type="match status" value="1"/>
</dbReference>
<feature type="repeat" description="WD" evidence="1">
    <location>
        <begin position="48"/>
        <end position="78"/>
    </location>
</feature>
<evidence type="ECO:0008006" key="5">
    <source>
        <dbReference type="Google" id="ProtNLM"/>
    </source>
</evidence>
<dbReference type="InterPro" id="IPR001680">
    <property type="entry name" value="WD40_rpt"/>
</dbReference>
<evidence type="ECO:0000256" key="2">
    <source>
        <dbReference type="SAM" id="SignalP"/>
    </source>
</evidence>
<feature type="repeat" description="WD" evidence="1">
    <location>
        <begin position="277"/>
        <end position="310"/>
    </location>
</feature>
<name>A0ABQ5TU05_9GAMM</name>
<dbReference type="Gene3D" id="2.130.10.10">
    <property type="entry name" value="YVTN repeat-like/Quinoprotein amine dehydrogenase"/>
    <property type="match status" value="3"/>
</dbReference>
<keyword evidence="1" id="KW-0853">WD repeat</keyword>
<feature type="chain" id="PRO_5045948677" description="WD40 repeat domain-containing protein" evidence="2">
    <location>
        <begin position="29"/>
        <end position="352"/>
    </location>
</feature>
<keyword evidence="2" id="KW-0732">Signal</keyword>
<dbReference type="SMART" id="SM00320">
    <property type="entry name" value="WD40"/>
    <property type="match status" value="6"/>
</dbReference>
<sequence length="352" mass="38868">MPMSFFTQNVIRTLSSAALILLSVSACTEERTPTESWKHSENGSYASSFSPDGRYVLVGDIDLPAKLWDLETNKVKYTWQNTPSDSGTTTDVAFSDDSKVAATVESKVIVLWNMENGEPMIRLEFPVTIKDIALSPRGDHLLLALQDRTAVYFDVIRNRVVQIFKHDGKAVNSPIDQLINTVDISPNGKYGLTGGDDHTARMWNLETGQQLRIWQHKNDVSFVSFDPRGGNVISSAGNAQTRIWSVKSGKQVAVLTTSPVDVDGIWGDFPVFKTTTTAIAYSPDGKYVATGHPNREICVWRAQNGQALGCWFTPRKDALKPGVVIQALAFSPDGRSVYSELGNGLAQKWRIR</sequence>
<organism evidence="3 4">
    <name type="scientific">Methylophaga thalassica</name>
    <dbReference type="NCBI Taxonomy" id="40223"/>
    <lineage>
        <taxon>Bacteria</taxon>
        <taxon>Pseudomonadati</taxon>
        <taxon>Pseudomonadota</taxon>
        <taxon>Gammaproteobacteria</taxon>
        <taxon>Thiotrichales</taxon>
        <taxon>Piscirickettsiaceae</taxon>
        <taxon>Methylophaga</taxon>
    </lineage>
</organism>
<evidence type="ECO:0000313" key="4">
    <source>
        <dbReference type="Proteomes" id="UP001161423"/>
    </source>
</evidence>
<protein>
    <recommendedName>
        <fullName evidence="5">WD40 repeat domain-containing protein</fullName>
    </recommendedName>
</protein>
<dbReference type="Pfam" id="PF00400">
    <property type="entry name" value="WD40"/>
    <property type="match status" value="3"/>
</dbReference>
<gene>
    <name evidence="3" type="ORF">GCM10007891_13130</name>
</gene>
<dbReference type="PANTHER" id="PTHR19879:SF9">
    <property type="entry name" value="TRANSCRIPTION INITIATION FACTOR TFIID SUBUNIT 5"/>
    <property type="match status" value="1"/>
</dbReference>
<dbReference type="PANTHER" id="PTHR19879">
    <property type="entry name" value="TRANSCRIPTION INITIATION FACTOR TFIID"/>
    <property type="match status" value="1"/>
</dbReference>
<keyword evidence="4" id="KW-1185">Reference proteome</keyword>
<evidence type="ECO:0000313" key="3">
    <source>
        <dbReference type="EMBL" id="GLP99459.1"/>
    </source>
</evidence>
<reference evidence="3" key="1">
    <citation type="journal article" date="2014" name="Int. J. Syst. Evol. Microbiol.">
        <title>Complete genome of a new Firmicutes species belonging to the dominant human colonic microbiota ('Ruminococcus bicirculans') reveals two chromosomes and a selective capacity to utilize plant glucans.</title>
        <authorList>
            <consortium name="NISC Comparative Sequencing Program"/>
            <person name="Wegmann U."/>
            <person name="Louis P."/>
            <person name="Goesmann A."/>
            <person name="Henrissat B."/>
            <person name="Duncan S.H."/>
            <person name="Flint H.J."/>
        </authorList>
    </citation>
    <scope>NUCLEOTIDE SEQUENCE</scope>
    <source>
        <strain evidence="3">NBRC 102424</strain>
    </source>
</reference>
<dbReference type="PROSITE" id="PS50082">
    <property type="entry name" value="WD_REPEATS_2"/>
    <property type="match status" value="4"/>
</dbReference>
<feature type="repeat" description="WD" evidence="1">
    <location>
        <begin position="213"/>
        <end position="254"/>
    </location>
</feature>
<dbReference type="InterPro" id="IPR015943">
    <property type="entry name" value="WD40/YVTN_repeat-like_dom_sf"/>
</dbReference>
<dbReference type="EMBL" id="BSND01000004">
    <property type="protein sequence ID" value="GLP99459.1"/>
    <property type="molecule type" value="Genomic_DNA"/>
</dbReference>
<comment type="caution">
    <text evidence="3">The sequence shown here is derived from an EMBL/GenBank/DDBJ whole genome shotgun (WGS) entry which is preliminary data.</text>
</comment>